<dbReference type="Proteomes" id="UP000321533">
    <property type="component" value="Chromosome"/>
</dbReference>
<evidence type="ECO:0008006" key="4">
    <source>
        <dbReference type="Google" id="ProtNLM"/>
    </source>
</evidence>
<evidence type="ECO:0000313" key="2">
    <source>
        <dbReference type="EMBL" id="QEC66132.1"/>
    </source>
</evidence>
<dbReference type="KEGG" id="pgin:FRZ67_01980"/>
<reference evidence="2 3" key="1">
    <citation type="journal article" date="2016" name="Int. J. Syst. Evol. Microbiol.">
        <title>Panacibacter ginsenosidivorans gen. nov., sp. nov., with ginsenoside converting activity isolated from soil of a ginseng field.</title>
        <authorList>
            <person name="Siddiqi M.Z."/>
            <person name="Muhammad Shafi S."/>
            <person name="Choi K.D."/>
            <person name="Im W.T."/>
        </authorList>
    </citation>
    <scope>NUCLEOTIDE SEQUENCE [LARGE SCALE GENOMIC DNA]</scope>
    <source>
        <strain evidence="2 3">Gsoil1550</strain>
    </source>
</reference>
<keyword evidence="1" id="KW-0812">Transmembrane</keyword>
<accession>A0A5B8V4J4</accession>
<dbReference type="EMBL" id="CP042435">
    <property type="protein sequence ID" value="QEC66132.1"/>
    <property type="molecule type" value="Genomic_DNA"/>
</dbReference>
<evidence type="ECO:0000313" key="3">
    <source>
        <dbReference type="Proteomes" id="UP000321533"/>
    </source>
</evidence>
<feature type="transmembrane region" description="Helical" evidence="1">
    <location>
        <begin position="436"/>
        <end position="455"/>
    </location>
</feature>
<dbReference type="OrthoDB" id="1301717at2"/>
<name>A0A5B8V4J4_9BACT</name>
<organism evidence="2 3">
    <name type="scientific">Panacibacter ginsenosidivorans</name>
    <dbReference type="NCBI Taxonomy" id="1813871"/>
    <lineage>
        <taxon>Bacteria</taxon>
        <taxon>Pseudomonadati</taxon>
        <taxon>Bacteroidota</taxon>
        <taxon>Chitinophagia</taxon>
        <taxon>Chitinophagales</taxon>
        <taxon>Chitinophagaceae</taxon>
        <taxon>Panacibacter</taxon>
    </lineage>
</organism>
<dbReference type="SUPFAM" id="SSF52058">
    <property type="entry name" value="L domain-like"/>
    <property type="match status" value="1"/>
</dbReference>
<protein>
    <recommendedName>
        <fullName evidence="4">Leucine-rich repeat domain-containing protein</fullName>
    </recommendedName>
</protein>
<keyword evidence="3" id="KW-1185">Reference proteome</keyword>
<proteinExistence type="predicted"/>
<keyword evidence="1" id="KW-0472">Membrane</keyword>
<dbReference type="RefSeq" id="WP_147187932.1">
    <property type="nucleotide sequence ID" value="NZ_CP042435.1"/>
</dbReference>
<dbReference type="AlphaFoldDB" id="A0A5B8V4J4"/>
<dbReference type="Gene3D" id="3.80.10.10">
    <property type="entry name" value="Ribonuclease Inhibitor"/>
    <property type="match status" value="1"/>
</dbReference>
<gene>
    <name evidence="2" type="ORF">FRZ67_01980</name>
</gene>
<keyword evidence="1" id="KW-1133">Transmembrane helix</keyword>
<dbReference type="InterPro" id="IPR032675">
    <property type="entry name" value="LRR_dom_sf"/>
</dbReference>
<sequence>MKHTVKTQHRSFSILKWLPLFFVVAMSIAVVLFILENSGNENKATVVKISGDVLSYNMSKLYFLGSVKSDSVNTGALLAEKGDLLLLGETPYYFNDTKQDSLHVESKNGDSLIYINGNLNTIVIDEDKDLLPWFKQMKDTDIAALQTLVINSAIPDAYLPYFEKIAREKPHISLAVTMDDSTALSTAFTKLTVLFSPRLLVTQLHQEQLKWLTKWKEIECIYFTVQDSAVTTALPAIPSLRQVILIPDEETIINADFFQNNPQIEKITTFGYRFPYLQTLHHLTGLNLGSFDSLDVTAITKEYKDLTVLNLGGTFCLNIASLDSLKQLTWLGLPQKISQQEFDTTLLHHPGLQVLQMHSTKNIKSLYALTQLSKLNGLVIADTVIDNKTLYALNQLRYLSLPEESFKDSANILSLQKALPGCLIVPNSGACLGSGWLLLVIPLTLFFGIFLRAIANRRFLFNKHNDKTS</sequence>
<evidence type="ECO:0000256" key="1">
    <source>
        <dbReference type="SAM" id="Phobius"/>
    </source>
</evidence>
<feature type="transmembrane region" description="Helical" evidence="1">
    <location>
        <begin position="12"/>
        <end position="35"/>
    </location>
</feature>